<organism evidence="2 3">
    <name type="scientific">Brachybacterium epidermidis</name>
    <dbReference type="NCBI Taxonomy" id="2781983"/>
    <lineage>
        <taxon>Bacteria</taxon>
        <taxon>Bacillati</taxon>
        <taxon>Actinomycetota</taxon>
        <taxon>Actinomycetes</taxon>
        <taxon>Micrococcales</taxon>
        <taxon>Dermabacteraceae</taxon>
        <taxon>Brachybacterium</taxon>
    </lineage>
</organism>
<evidence type="ECO:0000256" key="1">
    <source>
        <dbReference type="SAM" id="MobiDB-lite"/>
    </source>
</evidence>
<name>A0ABR9W6X3_9MICO</name>
<feature type="region of interest" description="Disordered" evidence="1">
    <location>
        <begin position="1"/>
        <end position="21"/>
    </location>
</feature>
<comment type="caution">
    <text evidence="2">The sequence shown here is derived from an EMBL/GenBank/DDBJ whole genome shotgun (WGS) entry which is preliminary data.</text>
</comment>
<dbReference type="RefSeq" id="WP_193866739.1">
    <property type="nucleotide sequence ID" value="NZ_JADEYR010000018.1"/>
</dbReference>
<dbReference type="Proteomes" id="UP000644727">
    <property type="component" value="Unassembled WGS sequence"/>
</dbReference>
<protein>
    <submittedName>
        <fullName evidence="2">Uncharacterized protein</fullName>
    </submittedName>
</protein>
<evidence type="ECO:0000313" key="2">
    <source>
        <dbReference type="EMBL" id="MBE9404998.1"/>
    </source>
</evidence>
<dbReference type="EMBL" id="JADEYR010000018">
    <property type="protein sequence ID" value="MBE9404998.1"/>
    <property type="molecule type" value="Genomic_DNA"/>
</dbReference>
<proteinExistence type="predicted"/>
<evidence type="ECO:0000313" key="3">
    <source>
        <dbReference type="Proteomes" id="UP000644727"/>
    </source>
</evidence>
<sequence>MDDFRATRSSPTSPSGVDLSQLERQVDETTRTVERALAKASREGEAPGALLAAFYQLDSLVLSWQSPQPRPNRNLGKLIGRALGQLRAGYEKFLDAMCAPDMNEAQRFEAEGNAEIRLGERHLAQIEELIWADEVSKDSDPLQVANSAGRAIRDRLGNPATIEELELELRRIEGASSVSGGSGIEYQIMRIMALTQFDFDRFTDIRDRVADVLGKSSAFLELGKGEAWRRQHARAQANLSGSLSAANLVVNSEDSGELDIVNSAVQCVATLRDGVLRHAVATVVALDPGEYDSFVSKSGGHSLKAADRRFPEIPISEGLESSFRNAGGHGGVDDLNGDEVTIQGKTFSSEQFTDVYLAYLETVLSVWSGLNLALDRLGGEFRMLDYISPRDVKTAITAGVGILGVECASIETRGDWLSLKVQSSEHDWLQVAAFISGIELVEAESLLVEFLDGGVVRHFTASLSVFREADYGAAAMSDEENALLVAGVLAGCALGGVSLWHRQDWSAVLSKLTSRDGVEDYKAWIARLKAFRRLAIEVGDDNAAASCLSAIRSFRMA</sequence>
<keyword evidence="3" id="KW-1185">Reference proteome</keyword>
<accession>A0ABR9W6X3</accession>
<gene>
    <name evidence="2" type="ORF">IOE58_12675</name>
</gene>
<reference evidence="2 3" key="1">
    <citation type="submission" date="2020-10" db="EMBL/GenBank/DDBJ databases">
        <title>Draft genome and description of Brachybacterium epidermidis sp nov.</title>
        <authorList>
            <person name="Boxberger M."/>
            <person name="La Scola B."/>
        </authorList>
    </citation>
    <scope>NUCLEOTIDE SEQUENCE [LARGE SCALE GENOMIC DNA]</scope>
    <source>
        <strain evidence="2 3">Marseille-Q2903</strain>
    </source>
</reference>